<dbReference type="Gene3D" id="3.90.1510.10">
    <property type="entry name" value="Glycerate kinase, domain 2"/>
    <property type="match status" value="1"/>
</dbReference>
<dbReference type="SUPFAM" id="SSF110738">
    <property type="entry name" value="Glycerate kinase I"/>
    <property type="match status" value="1"/>
</dbReference>
<dbReference type="NCBIfam" id="TIGR00045">
    <property type="entry name" value="glycerate kinase"/>
    <property type="match status" value="1"/>
</dbReference>
<keyword evidence="3 4" id="KW-0418">Kinase</keyword>
<dbReference type="EMBL" id="AP019400">
    <property type="protein sequence ID" value="BBI31284.1"/>
    <property type="molecule type" value="Genomic_DNA"/>
</dbReference>
<dbReference type="PANTHER" id="PTHR21599:SF0">
    <property type="entry name" value="GLYCERATE KINASE"/>
    <property type="match status" value="1"/>
</dbReference>
<dbReference type="PANTHER" id="PTHR21599">
    <property type="entry name" value="GLYCERATE KINASE"/>
    <property type="match status" value="1"/>
</dbReference>
<protein>
    <submittedName>
        <fullName evidence="5">Glycerate kinase</fullName>
    </submittedName>
</protein>
<dbReference type="Gene3D" id="3.40.50.10350">
    <property type="entry name" value="Glycerate kinase, domain 1"/>
    <property type="match status" value="1"/>
</dbReference>
<evidence type="ECO:0000313" key="6">
    <source>
        <dbReference type="Proteomes" id="UP000289856"/>
    </source>
</evidence>
<dbReference type="Proteomes" id="UP000289856">
    <property type="component" value="Chromosome"/>
</dbReference>
<dbReference type="Pfam" id="PF02595">
    <property type="entry name" value="Gly_kinase"/>
    <property type="match status" value="1"/>
</dbReference>
<evidence type="ECO:0000256" key="1">
    <source>
        <dbReference type="ARBA" id="ARBA00006284"/>
    </source>
</evidence>
<evidence type="ECO:0000256" key="2">
    <source>
        <dbReference type="ARBA" id="ARBA00022679"/>
    </source>
</evidence>
<proteinExistence type="inferred from homology"/>
<dbReference type="InterPro" id="IPR018193">
    <property type="entry name" value="Glyc_kinase_flavodox-like_fold"/>
</dbReference>
<evidence type="ECO:0000313" key="5">
    <source>
        <dbReference type="EMBL" id="BBI31284.1"/>
    </source>
</evidence>
<dbReference type="OrthoDB" id="9774290at2"/>
<sequence>MRVIAAPDSFKGSASADELCASISRGVKRVYPDAIVSMHPLADGGEGTAELLVRSTFGTWREVTVSDPLGRPVQAAYGVLGDGKTAVIEMARASGLPLLKDEERNPLVASSRGTGELIRNALDMGFRSFIIGLGGSATNDGGMGLLRALGMEFYGADGERLAEGGGSLRELVQFDESGLDTRLTECSFRTAGDVTNPLVGPNGASAVFGPQKGADAIAVARLDEGLNKLADLIFAQKGLEVREMEGGGAAGGIAASLAVFLHSEIHPGIDLILQATGFEAALENADFVVTGEGRLDEQTLSGKTIAGVCRYARKYGVPVLGICGGKELTANELDELGLTAAFSAVQGPCSLQEAIPRTTEWVEETTLQLFRLVRATGFTSRH</sequence>
<dbReference type="KEGG" id="cohn:KCTCHS21_06830"/>
<accession>A0A3T1CZM5</accession>
<name>A0A3T1CZM5_9BACL</name>
<dbReference type="InterPro" id="IPR036129">
    <property type="entry name" value="Glycerate_kinase_sf"/>
</dbReference>
<organism evidence="5 6">
    <name type="scientific">Cohnella abietis</name>
    <dbReference type="NCBI Taxonomy" id="2507935"/>
    <lineage>
        <taxon>Bacteria</taxon>
        <taxon>Bacillati</taxon>
        <taxon>Bacillota</taxon>
        <taxon>Bacilli</taxon>
        <taxon>Bacillales</taxon>
        <taxon>Paenibacillaceae</taxon>
        <taxon>Cohnella</taxon>
    </lineage>
</organism>
<keyword evidence="6" id="KW-1185">Reference proteome</keyword>
<comment type="similarity">
    <text evidence="1 4">Belongs to the glycerate kinase type-1 family.</text>
</comment>
<dbReference type="InterPro" id="IPR004381">
    <property type="entry name" value="Glycerate_kinase"/>
</dbReference>
<dbReference type="AlphaFoldDB" id="A0A3T1CZM5"/>
<dbReference type="RefSeq" id="WP_130605134.1">
    <property type="nucleotide sequence ID" value="NZ_AP019400.1"/>
</dbReference>
<keyword evidence="2 4" id="KW-0808">Transferase</keyword>
<dbReference type="GO" id="GO:0008887">
    <property type="term" value="F:glycerate kinase activity"/>
    <property type="evidence" value="ECO:0007669"/>
    <property type="project" value="UniProtKB-UniRule"/>
</dbReference>
<dbReference type="GO" id="GO:0031388">
    <property type="term" value="P:organic acid phosphorylation"/>
    <property type="evidence" value="ECO:0007669"/>
    <property type="project" value="UniProtKB-UniRule"/>
</dbReference>
<dbReference type="PIRSF" id="PIRSF006078">
    <property type="entry name" value="GlxK"/>
    <property type="match status" value="1"/>
</dbReference>
<dbReference type="InterPro" id="IPR018197">
    <property type="entry name" value="Glycerate_kinase_RE-like"/>
</dbReference>
<evidence type="ECO:0000256" key="4">
    <source>
        <dbReference type="PIRNR" id="PIRNR006078"/>
    </source>
</evidence>
<reference evidence="5 6" key="1">
    <citation type="submission" date="2019-01" db="EMBL/GenBank/DDBJ databases">
        <title>Complete genome sequence of Cohnella hallensis HS21 isolated from Korean fir (Abies koreana) rhizospheric soil.</title>
        <authorList>
            <person name="Jiang L."/>
            <person name="Kang S.W."/>
            <person name="Kim S."/>
            <person name="Jung J."/>
            <person name="Kim C.Y."/>
            <person name="Kim D.H."/>
            <person name="Kim S.W."/>
            <person name="Lee J."/>
        </authorList>
    </citation>
    <scope>NUCLEOTIDE SEQUENCE [LARGE SCALE GENOMIC DNA]</scope>
    <source>
        <strain evidence="5 6">HS21</strain>
    </source>
</reference>
<gene>
    <name evidence="5" type="primary">glxK</name>
    <name evidence="5" type="ORF">KCTCHS21_06830</name>
</gene>
<evidence type="ECO:0000256" key="3">
    <source>
        <dbReference type="ARBA" id="ARBA00022777"/>
    </source>
</evidence>